<reference evidence="2 3" key="1">
    <citation type="submission" date="2020-09" db="EMBL/GenBank/DDBJ databases">
        <title>Characterization of Treponema spp. from bovine digital dermatitis in Korea.</title>
        <authorList>
            <person name="Espiritu H.M."/>
            <person name="Cho Y.I."/>
            <person name="Mamuad L."/>
        </authorList>
    </citation>
    <scope>NUCLEOTIDE SEQUENCE [LARGE SCALE GENOMIC DNA]</scope>
    <source>
        <strain evidence="2 3">KS1</strain>
    </source>
</reference>
<dbReference type="Proteomes" id="UP000593915">
    <property type="component" value="Chromosome"/>
</dbReference>
<dbReference type="RefSeq" id="WP_194076010.1">
    <property type="nucleotide sequence ID" value="NZ_CP061839.1"/>
</dbReference>
<evidence type="ECO:0000313" key="3">
    <source>
        <dbReference type="Proteomes" id="UP000593915"/>
    </source>
</evidence>
<dbReference type="AlphaFoldDB" id="A0A7S6WNM7"/>
<dbReference type="EMBL" id="CP061839">
    <property type="protein sequence ID" value="QOW60490.1"/>
    <property type="molecule type" value="Genomic_DNA"/>
</dbReference>
<gene>
    <name evidence="2" type="ORF">IFE08_11855</name>
</gene>
<keyword evidence="1" id="KW-1133">Transmembrane helix</keyword>
<organism evidence="2 3">
    <name type="scientific">Treponema pedis</name>
    <dbReference type="NCBI Taxonomy" id="409322"/>
    <lineage>
        <taxon>Bacteria</taxon>
        <taxon>Pseudomonadati</taxon>
        <taxon>Spirochaetota</taxon>
        <taxon>Spirochaetia</taxon>
        <taxon>Spirochaetales</taxon>
        <taxon>Treponemataceae</taxon>
        <taxon>Treponema</taxon>
    </lineage>
</organism>
<name>A0A7S6WNM7_9SPIR</name>
<protein>
    <submittedName>
        <fullName evidence="2">Uncharacterized protein</fullName>
    </submittedName>
</protein>
<keyword evidence="1" id="KW-0812">Transmembrane</keyword>
<sequence length="69" mass="8352">MKHFDFYNFFAVIAVMSMPLIFSILDKMFFKKEEAFLDLLFKNFLSGLIAFMYFVFSFLTIICFSLFWK</sequence>
<keyword evidence="1" id="KW-0472">Membrane</keyword>
<evidence type="ECO:0000256" key="1">
    <source>
        <dbReference type="SAM" id="Phobius"/>
    </source>
</evidence>
<proteinExistence type="predicted"/>
<feature type="transmembrane region" description="Helical" evidence="1">
    <location>
        <begin position="6"/>
        <end position="25"/>
    </location>
</feature>
<accession>A0A7S6WNM7</accession>
<feature type="transmembrane region" description="Helical" evidence="1">
    <location>
        <begin position="45"/>
        <end position="68"/>
    </location>
</feature>
<evidence type="ECO:0000313" key="2">
    <source>
        <dbReference type="EMBL" id="QOW60490.1"/>
    </source>
</evidence>